<keyword evidence="1" id="KW-0472">Membrane</keyword>
<feature type="transmembrane region" description="Helical" evidence="1">
    <location>
        <begin position="56"/>
        <end position="72"/>
    </location>
</feature>
<dbReference type="EMBL" id="MN081869">
    <property type="protein sequence ID" value="QEA08267.1"/>
    <property type="molecule type" value="Genomic_DNA"/>
</dbReference>
<evidence type="ECO:0000256" key="1">
    <source>
        <dbReference type="SAM" id="Phobius"/>
    </source>
</evidence>
<accession>A0A5B8RMJ4</accession>
<evidence type="ECO:0000313" key="3">
    <source>
        <dbReference type="EMBL" id="QEA08267.1"/>
    </source>
</evidence>
<name>A0A5B8RMJ4_9VIRU</name>
<evidence type="ECO:0000259" key="2">
    <source>
        <dbReference type="Pfam" id="PF19066"/>
    </source>
</evidence>
<dbReference type="InterPro" id="IPR043915">
    <property type="entry name" value="P9_TM"/>
</dbReference>
<protein>
    <recommendedName>
        <fullName evidence="2">Minor capsid protein P9 transmembrane helices domain-containing protein</fullName>
    </recommendedName>
</protein>
<dbReference type="Pfam" id="PF19066">
    <property type="entry name" value="P9_TM"/>
    <property type="match status" value="1"/>
</dbReference>
<keyword evidence="1" id="KW-0812">Transmembrane</keyword>
<feature type="transmembrane region" description="Helical" evidence="1">
    <location>
        <begin position="32"/>
        <end position="49"/>
    </location>
</feature>
<reference evidence="3" key="1">
    <citation type="journal article" date="2019" name="Viruses">
        <title>Detection and Characterization of Invertebrate Iridoviruses Found in Reptiles and Prey Insects in Europe over the Past Two Decades.</title>
        <authorList>
            <person name="Papp T."/>
            <person name="Marschang R.E."/>
        </authorList>
    </citation>
    <scope>NUCLEOTIDE SEQUENCE</scope>
    <source>
        <strain evidence="3">Liz-CrIV</strain>
    </source>
</reference>
<organism evidence="3">
    <name type="scientific">Iridovirus Liz-CrIV</name>
    <dbReference type="NCBI Taxonomy" id="2594309"/>
    <lineage>
        <taxon>Viruses</taxon>
        <taxon>Varidnaviria</taxon>
        <taxon>Bamfordvirae</taxon>
        <taxon>Nucleocytoviricota</taxon>
        <taxon>Megaviricetes</taxon>
        <taxon>Pimascovirales</taxon>
        <taxon>Pimascovirales incertae sedis</taxon>
        <taxon>Iridoviridae</taxon>
    </lineage>
</organism>
<proteinExistence type="predicted"/>
<feature type="domain" description="Minor capsid protein P9 transmembrane helices" evidence="2">
    <location>
        <begin position="6"/>
        <end position="71"/>
    </location>
</feature>
<sequence length="514" mass="57873">MSKQKLWIDDLNSFFGDWSLIPTSKMTIEEKLNTITRLILIASLVLLLFGKKDASLYILIIGLIIVIVIYSQEKPTIVEGFEFPPKGETEIINGEIVDNEGEKNEIATNLGTPSSKGRTIGGVTLPGGRAPIYTCNVTYYPTTMSGNSVMITGKNNALVGPQNPKTLMPPPIAPPLGDLDTWKASEWTTHSHVNSRTVQYEDEAGPFRTFNNNDERVLPVNCLSSYEDDQANNPCFRRYQSGIGIKNEIGIMEPFEHTPNLIKGETPALIKELDEPYEPYEPYEPKKDIIEPFISELQPGIYSSNIDQPILDNAGLLPDMPQPQTTLFTPMINGKPRDKMQIYVEDKEADAIPGITDSGYHTLDRAYELPQRYVRERLPKRYGEWRARRSTMPGIPFETPVGYGAGARPIGSFPTEGACTGWVTGIENVRDLSGAEEMSEYYNKNKLDMYDVDENAPLYAINPDAVKMHIDVTNRFRSDMQESLMRKRNAEAWQRKMYPLDTNHRRMLGGNGQF</sequence>
<keyword evidence="1" id="KW-1133">Transmembrane helix</keyword>